<feature type="region of interest" description="Disordered" evidence="1">
    <location>
        <begin position="223"/>
        <end position="254"/>
    </location>
</feature>
<gene>
    <name evidence="2" type="ORF">SKAU_G00160090</name>
</gene>
<sequence length="305" mass="33902">MPALECSGVDVRSEVWARPRGEGRGYHGVRQKVAKQPLGQQESRERQTAARHRRPRRLPPGSPSQGGLTFTSSGRIINLNRTGSCCRPVHPRPHTGGTNQLRAKEAQNTVKGPLIRSLVGRAGGFGGDPQQTRPLPKRSDCRGKGFSFPRRPSQSSLAGMYFPTRHLLRATCSELAGGGQRRQNNIWTSQTGEHSRAPKGNAPLTLKLKQTGRKRELFYRRTQSNTTPDSLGRPTQGWAHAQQAHSYPDQPQIPQVRPSLKAPFFEIPVSDQPYRRLPGQFDSNGPIRLFEEFRGVPYCPGNTHT</sequence>
<organism evidence="2 3">
    <name type="scientific">Synaphobranchus kaupii</name>
    <name type="common">Kaup's arrowtooth eel</name>
    <dbReference type="NCBI Taxonomy" id="118154"/>
    <lineage>
        <taxon>Eukaryota</taxon>
        <taxon>Metazoa</taxon>
        <taxon>Chordata</taxon>
        <taxon>Craniata</taxon>
        <taxon>Vertebrata</taxon>
        <taxon>Euteleostomi</taxon>
        <taxon>Actinopterygii</taxon>
        <taxon>Neopterygii</taxon>
        <taxon>Teleostei</taxon>
        <taxon>Anguilliformes</taxon>
        <taxon>Synaphobranchidae</taxon>
        <taxon>Synaphobranchus</taxon>
    </lineage>
</organism>
<name>A0A9Q1FIR7_SYNKA</name>
<dbReference type="AlphaFoldDB" id="A0A9Q1FIR7"/>
<dbReference type="Proteomes" id="UP001152622">
    <property type="component" value="Chromosome 5"/>
</dbReference>
<comment type="caution">
    <text evidence="2">The sequence shown here is derived from an EMBL/GenBank/DDBJ whole genome shotgun (WGS) entry which is preliminary data.</text>
</comment>
<evidence type="ECO:0000313" key="2">
    <source>
        <dbReference type="EMBL" id="KAJ8359484.1"/>
    </source>
</evidence>
<evidence type="ECO:0000313" key="3">
    <source>
        <dbReference type="Proteomes" id="UP001152622"/>
    </source>
</evidence>
<proteinExistence type="predicted"/>
<dbReference type="EMBL" id="JAINUF010000005">
    <property type="protein sequence ID" value="KAJ8359484.1"/>
    <property type="molecule type" value="Genomic_DNA"/>
</dbReference>
<reference evidence="2" key="1">
    <citation type="journal article" date="2023" name="Science">
        <title>Genome structures resolve the early diversification of teleost fishes.</title>
        <authorList>
            <person name="Parey E."/>
            <person name="Louis A."/>
            <person name="Montfort J."/>
            <person name="Bouchez O."/>
            <person name="Roques C."/>
            <person name="Iampietro C."/>
            <person name="Lluch J."/>
            <person name="Castinel A."/>
            <person name="Donnadieu C."/>
            <person name="Desvignes T."/>
            <person name="Floi Bucao C."/>
            <person name="Jouanno E."/>
            <person name="Wen M."/>
            <person name="Mejri S."/>
            <person name="Dirks R."/>
            <person name="Jansen H."/>
            <person name="Henkel C."/>
            <person name="Chen W.J."/>
            <person name="Zahm M."/>
            <person name="Cabau C."/>
            <person name="Klopp C."/>
            <person name="Thompson A.W."/>
            <person name="Robinson-Rechavi M."/>
            <person name="Braasch I."/>
            <person name="Lecointre G."/>
            <person name="Bobe J."/>
            <person name="Postlethwait J.H."/>
            <person name="Berthelot C."/>
            <person name="Roest Crollius H."/>
            <person name="Guiguen Y."/>
        </authorList>
    </citation>
    <scope>NUCLEOTIDE SEQUENCE</scope>
    <source>
        <strain evidence="2">WJC10195</strain>
    </source>
</reference>
<accession>A0A9Q1FIR7</accession>
<feature type="region of interest" description="Disordered" evidence="1">
    <location>
        <begin position="1"/>
        <end position="104"/>
    </location>
</feature>
<feature type="compositionally biased region" description="Polar residues" evidence="1">
    <location>
        <begin position="70"/>
        <end position="83"/>
    </location>
</feature>
<protein>
    <submittedName>
        <fullName evidence="2">Uncharacterized protein</fullName>
    </submittedName>
</protein>
<evidence type="ECO:0000256" key="1">
    <source>
        <dbReference type="SAM" id="MobiDB-lite"/>
    </source>
</evidence>
<keyword evidence="3" id="KW-1185">Reference proteome</keyword>
<feature type="region of interest" description="Disordered" evidence="1">
    <location>
        <begin position="124"/>
        <end position="154"/>
    </location>
</feature>
<feature type="compositionally biased region" description="Basic and acidic residues" evidence="1">
    <location>
        <begin position="11"/>
        <end position="25"/>
    </location>
</feature>